<dbReference type="AlphaFoldDB" id="L8EBA6"/>
<dbReference type="OrthoDB" id="10255480at2759"/>
<protein>
    <submittedName>
        <fullName evidence="1">Alternative protein HPS3</fullName>
    </submittedName>
</protein>
<reference evidence="1" key="1">
    <citation type="journal article" date="2013" name="PLoS ONE">
        <title>Direct detection of alternative open reading frames translation products in human significantly expands the proteome.</title>
        <authorList>
            <person name="Vanderperre B."/>
            <person name="Lucier J.-F."/>
            <person name="Motard J."/>
            <person name="Tremblay G."/>
            <person name="Vanderperre S."/>
            <person name="Wisztorski M."/>
            <person name="Salzet M."/>
            <person name="Boisvert F.-M."/>
            <person name="Roucou X."/>
        </authorList>
    </citation>
    <scope>NUCLEOTIDE SEQUENCE</scope>
</reference>
<organism evidence="1">
    <name type="scientific">Homo sapiens</name>
    <name type="common">Human</name>
    <dbReference type="NCBI Taxonomy" id="9606"/>
    <lineage>
        <taxon>Eukaryota</taxon>
        <taxon>Metazoa</taxon>
        <taxon>Chordata</taxon>
        <taxon>Craniata</taxon>
        <taxon>Vertebrata</taxon>
        <taxon>Euteleostomi</taxon>
        <taxon>Mammalia</taxon>
        <taxon>Eutheria</taxon>
        <taxon>Euarchontoglires</taxon>
        <taxon>Primates</taxon>
        <taxon>Haplorrhini</taxon>
        <taxon>Catarrhini</taxon>
        <taxon>Hominidae</taxon>
        <taxon>Homo</taxon>
    </lineage>
</organism>
<proteinExistence type="predicted"/>
<dbReference type="ChiTaRS" id="HPS3">
    <property type="organism name" value="human"/>
</dbReference>
<name>L8EBA6_HUMAN</name>
<evidence type="ECO:0000313" key="1">
    <source>
        <dbReference type="EMBL" id="CCQ43763.1"/>
    </source>
</evidence>
<dbReference type="EMBL" id="HF584266">
    <property type="protein sequence ID" value="CCQ43763.1"/>
    <property type="molecule type" value="Genomic_DNA"/>
</dbReference>
<sequence>MIQMLSGCLPYRVVVTIHFLIYDLNQFNCLECKKSLRHKNSSKKPYIF</sequence>
<gene>
    <name evidence="1" type="primary">HPS3</name>
</gene>
<accession>L8EBA6</accession>